<dbReference type="GO" id="GO:0006508">
    <property type="term" value="P:proteolysis"/>
    <property type="evidence" value="ECO:0007669"/>
    <property type="project" value="UniProtKB-KW"/>
</dbReference>
<evidence type="ECO:0000256" key="13">
    <source>
        <dbReference type="ARBA" id="ARBA00031288"/>
    </source>
</evidence>
<comment type="catalytic activity">
    <reaction evidence="1 15">
        <text>Release of an N-terminal dipeptide from a peptide comprising four or more residues, with broad specificity. Also acts on dipeptidyl 2-naphthylamides.</text>
        <dbReference type="EC" id="3.4.14.4"/>
    </reaction>
</comment>
<feature type="binding site" evidence="17">
    <location>
        <position position="496"/>
    </location>
    <ligand>
        <name>Zn(2+)</name>
        <dbReference type="ChEBI" id="CHEBI:29105"/>
        <note>catalytic</note>
    </ligand>
</feature>
<sequence>MDSDYINIPCDVLPLDCKSFDLLSSIEKRYLCFLDEVAWIGGLIDLIQLSPEAAGIFLLGQRIFEKQTVSELSDSAKSAHVSDTDISAFISYFSCILGNLGNYLNFGDTKFVPDLSKDAFTKIVKSSASYSSSEEVRDIFDKVIDAIYSLHPRRLRLAFAPDGLTTYYSGNCTREDADIVQEYLKAMKIEGYNTRIMKSLNPNSDGKHEYHIAFASAEKKEEIITHPSLPTNAIFKACYGDYQEIMTLLVEAIDRVKASVLNDTQLRMWEQYQVSFRTGSIEAHKLGSEFWVSDKQPTIETYCGFIESYRDPYGVRGEFETFVAIVDKDVSAKFSKLVSGAMDFLKLLPWPSTYEKDKFLKPDFSSMDIIAFGVSGPPLGINIPNYDDIRQSIGFKNFSLANILKANFQDPTVQFVRSEDRDIYVSTVGHSFDIQVGLHELLGHGSGKLFMRDENGCFNFPKSVRDLLTGGDITHWYEPGETWDSKFSSVASAFEECRAECVGVYLCDTPAILQLFDSDSKFNSDDVVFVNWLSMVRSGLRSLQYFTPATDGGFGGAWGQAHCQARFAIFKVILDCDSSALRIEMIEGEDGKPDLRIHLNRAAIQSTIKPAIGEFLKKLQISRLTVTISAPILFVLLFQYYKSTGNSDEGVPFFVGASTPTREQLEWRKIVIQRKKPRPNYVQPVTFHDTASGSVTLKNYPGTDEGMIQSFVDRYSDRRCFGRRALSALKAVWERDQQYFTTVPL</sequence>
<keyword evidence="12 15" id="KW-0482">Metalloprotease</keyword>
<evidence type="ECO:0000256" key="6">
    <source>
        <dbReference type="ARBA" id="ARBA00022438"/>
    </source>
</evidence>
<feature type="binding site" evidence="17">
    <location>
        <position position="439"/>
    </location>
    <ligand>
        <name>Zn(2+)</name>
        <dbReference type="ChEBI" id="CHEBI:29105"/>
        <note>catalytic</note>
    </ligand>
</feature>
<reference evidence="18 19" key="2">
    <citation type="submission" date="2018-11" db="EMBL/GenBank/DDBJ databases">
        <authorList>
            <consortium name="Pathogen Informatics"/>
        </authorList>
    </citation>
    <scope>NUCLEOTIDE SEQUENCE [LARGE SCALE GENOMIC DNA]</scope>
</reference>
<evidence type="ECO:0000256" key="15">
    <source>
        <dbReference type="PIRNR" id="PIRNR007828"/>
    </source>
</evidence>
<dbReference type="GO" id="GO:0008239">
    <property type="term" value="F:dipeptidyl-peptidase activity"/>
    <property type="evidence" value="ECO:0007669"/>
    <property type="project" value="UniProtKB-UniRule"/>
</dbReference>
<dbReference type="PANTHER" id="PTHR23422">
    <property type="entry name" value="DIPEPTIDYL PEPTIDASE III-RELATED"/>
    <property type="match status" value="1"/>
</dbReference>
<comment type="subcellular location">
    <subcellularLocation>
        <location evidence="2">Cytoplasm</location>
    </subcellularLocation>
</comment>
<accession>A0A0R3TPY8</accession>
<evidence type="ECO:0000256" key="16">
    <source>
        <dbReference type="PIRSR" id="PIRSR007828-1"/>
    </source>
</evidence>
<comment type="similarity">
    <text evidence="3 15">Belongs to the peptidase M49 family.</text>
</comment>
<evidence type="ECO:0000256" key="8">
    <source>
        <dbReference type="ARBA" id="ARBA00022670"/>
    </source>
</evidence>
<keyword evidence="7 15" id="KW-0963">Cytoplasm</keyword>
<dbReference type="GO" id="GO:0004177">
    <property type="term" value="F:aminopeptidase activity"/>
    <property type="evidence" value="ECO:0007669"/>
    <property type="project" value="UniProtKB-KW"/>
</dbReference>
<evidence type="ECO:0000313" key="18">
    <source>
        <dbReference type="EMBL" id="VDO06130.1"/>
    </source>
</evidence>
<dbReference type="EC" id="3.4.14.4" evidence="4 15"/>
<dbReference type="Pfam" id="PF03571">
    <property type="entry name" value="Peptidase_M49"/>
    <property type="match status" value="2"/>
</dbReference>
<keyword evidence="8 15" id="KW-0645">Protease</keyword>
<dbReference type="WBParaSite" id="HNAJ_0000957401-mRNA-1">
    <property type="protein sequence ID" value="HNAJ_0000957401-mRNA-1"/>
    <property type="gene ID" value="HNAJ_0000957401"/>
</dbReference>
<feature type="active site" evidence="16">
    <location>
        <position position="440"/>
    </location>
</feature>
<evidence type="ECO:0000256" key="9">
    <source>
        <dbReference type="ARBA" id="ARBA00022723"/>
    </source>
</evidence>
<dbReference type="STRING" id="102285.A0A0R3TPY8"/>
<dbReference type="EMBL" id="UZAE01012660">
    <property type="protein sequence ID" value="VDO06130.1"/>
    <property type="molecule type" value="Genomic_DNA"/>
</dbReference>
<dbReference type="GO" id="GO:0046872">
    <property type="term" value="F:metal ion binding"/>
    <property type="evidence" value="ECO:0007669"/>
    <property type="project" value="UniProtKB-KW"/>
</dbReference>
<dbReference type="Proteomes" id="UP000278807">
    <property type="component" value="Unassembled WGS sequence"/>
</dbReference>
<keyword evidence="11 15" id="KW-0862">Zinc</keyword>
<evidence type="ECO:0000256" key="7">
    <source>
        <dbReference type="ARBA" id="ARBA00022490"/>
    </source>
</evidence>
<dbReference type="FunFam" id="3.30.540.30:FF:000001">
    <property type="entry name" value="Dipeptidyl peptidase 3"/>
    <property type="match status" value="1"/>
</dbReference>
<feature type="binding site" evidence="17">
    <location>
        <position position="444"/>
    </location>
    <ligand>
        <name>Zn(2+)</name>
        <dbReference type="ChEBI" id="CHEBI:29105"/>
        <note>catalytic</note>
    </ligand>
</feature>
<gene>
    <name evidence="18" type="ORF">HNAJ_LOCUS9569</name>
</gene>
<protein>
    <recommendedName>
        <fullName evidence="5 15">Dipeptidyl peptidase 3</fullName>
        <ecNumber evidence="4 15">3.4.14.4</ecNumber>
    </recommendedName>
    <alternativeName>
        <fullName evidence="13 15">Dipeptidyl aminopeptidase III</fullName>
    </alternativeName>
    <alternativeName>
        <fullName evidence="14 15">Dipeptidyl peptidase III</fullName>
    </alternativeName>
</protein>
<keyword evidence="9 15" id="KW-0479">Metal-binding</keyword>
<dbReference type="GO" id="GO:0005737">
    <property type="term" value="C:cytoplasm"/>
    <property type="evidence" value="ECO:0007669"/>
    <property type="project" value="UniProtKB-SubCell"/>
</dbReference>
<dbReference type="PANTHER" id="PTHR23422:SF11">
    <property type="entry name" value="DIPEPTIDYL PEPTIDASE 3"/>
    <property type="match status" value="1"/>
</dbReference>
<dbReference type="InterPro" id="IPR005317">
    <property type="entry name" value="Dipeptidyl-peptase3"/>
</dbReference>
<dbReference type="GO" id="GO:0008235">
    <property type="term" value="F:metalloexopeptidase activity"/>
    <property type="evidence" value="ECO:0007669"/>
    <property type="project" value="InterPro"/>
</dbReference>
<keyword evidence="10 15" id="KW-0378">Hydrolase</keyword>
<proteinExistence type="inferred from homology"/>
<evidence type="ECO:0000256" key="5">
    <source>
        <dbReference type="ARBA" id="ARBA00014713"/>
    </source>
</evidence>
<dbReference type="PIRSF" id="PIRSF007828">
    <property type="entry name" value="Dipeptidyl-peptidase_III"/>
    <property type="match status" value="1"/>
</dbReference>
<evidence type="ECO:0000256" key="10">
    <source>
        <dbReference type="ARBA" id="ARBA00022801"/>
    </source>
</evidence>
<dbReference type="InterPro" id="IPR039461">
    <property type="entry name" value="Peptidase_M49"/>
</dbReference>
<evidence type="ECO:0000256" key="4">
    <source>
        <dbReference type="ARBA" id="ARBA00012063"/>
    </source>
</evidence>
<dbReference type="Gene3D" id="3.30.540.30">
    <property type="match status" value="2"/>
</dbReference>
<evidence type="ECO:0000256" key="1">
    <source>
        <dbReference type="ARBA" id="ARBA00001336"/>
    </source>
</evidence>
<evidence type="ECO:0000256" key="14">
    <source>
        <dbReference type="ARBA" id="ARBA00032119"/>
    </source>
</evidence>
<dbReference type="Gene3D" id="3.30.70.2600">
    <property type="match status" value="1"/>
</dbReference>
<evidence type="ECO:0000256" key="12">
    <source>
        <dbReference type="ARBA" id="ARBA00023049"/>
    </source>
</evidence>
<dbReference type="OrthoDB" id="4694525at2759"/>
<name>A0A0R3TPY8_RODNA</name>
<comment type="cofactor">
    <cofactor evidence="15 17">
        <name>Zn(2+)</name>
        <dbReference type="ChEBI" id="CHEBI:29105"/>
    </cofactor>
    <text evidence="15 17">Binds 1 zinc ion per subunit.</text>
</comment>
<keyword evidence="6 15" id="KW-0031">Aminopeptidase</keyword>
<evidence type="ECO:0000313" key="19">
    <source>
        <dbReference type="Proteomes" id="UP000278807"/>
    </source>
</evidence>
<evidence type="ECO:0000256" key="17">
    <source>
        <dbReference type="PIRSR" id="PIRSR007828-2"/>
    </source>
</evidence>
<evidence type="ECO:0000256" key="2">
    <source>
        <dbReference type="ARBA" id="ARBA00004496"/>
    </source>
</evidence>
<organism evidence="20">
    <name type="scientific">Rodentolepis nana</name>
    <name type="common">Dwarf tapeworm</name>
    <name type="synonym">Hymenolepis nana</name>
    <dbReference type="NCBI Taxonomy" id="102285"/>
    <lineage>
        <taxon>Eukaryota</taxon>
        <taxon>Metazoa</taxon>
        <taxon>Spiralia</taxon>
        <taxon>Lophotrochozoa</taxon>
        <taxon>Platyhelminthes</taxon>
        <taxon>Cestoda</taxon>
        <taxon>Eucestoda</taxon>
        <taxon>Cyclophyllidea</taxon>
        <taxon>Hymenolepididae</taxon>
        <taxon>Rodentolepis</taxon>
    </lineage>
</organism>
<evidence type="ECO:0000256" key="11">
    <source>
        <dbReference type="ARBA" id="ARBA00022833"/>
    </source>
</evidence>
<reference evidence="20" key="1">
    <citation type="submission" date="2017-02" db="UniProtKB">
        <authorList>
            <consortium name="WormBaseParasite"/>
        </authorList>
    </citation>
    <scope>IDENTIFICATION</scope>
</reference>
<evidence type="ECO:0000313" key="20">
    <source>
        <dbReference type="WBParaSite" id="HNAJ_0000957401-mRNA-1"/>
    </source>
</evidence>
<evidence type="ECO:0000256" key="3">
    <source>
        <dbReference type="ARBA" id="ARBA00010200"/>
    </source>
</evidence>
<keyword evidence="19" id="KW-1185">Reference proteome</keyword>
<dbReference type="AlphaFoldDB" id="A0A0R3TPY8"/>